<dbReference type="PANTHER" id="PTHR14453">
    <property type="entry name" value="PARP/ZINC FINGER CCCH TYPE DOMAIN CONTAINING PROTEIN"/>
    <property type="match status" value="1"/>
</dbReference>
<keyword evidence="2 6" id="KW-0328">Glycosyltransferase</keyword>
<comment type="subcellular location">
    <subcellularLocation>
        <location evidence="1">Nucleus</location>
    </subcellularLocation>
</comment>
<dbReference type="Proteomes" id="UP000663877">
    <property type="component" value="Unassembled WGS sequence"/>
</dbReference>
<keyword evidence="5" id="KW-0539">Nucleus</keyword>
<dbReference type="InterPro" id="IPR043472">
    <property type="entry name" value="Macro_dom-like"/>
</dbReference>
<dbReference type="PROSITE" id="PS51059">
    <property type="entry name" value="PARP_CATALYTIC"/>
    <property type="match status" value="1"/>
</dbReference>
<evidence type="ECO:0000256" key="7">
    <source>
        <dbReference type="SAM" id="MobiDB-lite"/>
    </source>
</evidence>
<protein>
    <recommendedName>
        <fullName evidence="6">Poly [ADP-ribose] polymerase</fullName>
        <shortName evidence="6">PARP</shortName>
        <ecNumber evidence="6">2.4.2.-</ecNumber>
    </recommendedName>
</protein>
<evidence type="ECO:0000256" key="6">
    <source>
        <dbReference type="RuleBase" id="RU362114"/>
    </source>
</evidence>
<dbReference type="GO" id="GO:0003950">
    <property type="term" value="F:NAD+ poly-ADP-ribosyltransferase activity"/>
    <property type="evidence" value="ECO:0007669"/>
    <property type="project" value="UniProtKB-UniRule"/>
</dbReference>
<dbReference type="Gene3D" id="3.40.220.10">
    <property type="entry name" value="Leucine Aminopeptidase, subunit E, domain 1"/>
    <property type="match status" value="1"/>
</dbReference>
<dbReference type="EMBL" id="CAJNOI010003739">
    <property type="protein sequence ID" value="CAF1528054.1"/>
    <property type="molecule type" value="Genomic_DNA"/>
</dbReference>
<dbReference type="GO" id="GO:0010629">
    <property type="term" value="P:negative regulation of gene expression"/>
    <property type="evidence" value="ECO:0007669"/>
    <property type="project" value="TreeGrafter"/>
</dbReference>
<dbReference type="InterPro" id="IPR002589">
    <property type="entry name" value="Macro_dom"/>
</dbReference>
<evidence type="ECO:0000256" key="1">
    <source>
        <dbReference type="ARBA" id="ARBA00004123"/>
    </source>
</evidence>
<keyword evidence="4 6" id="KW-0520">NAD</keyword>
<evidence type="ECO:0000259" key="9">
    <source>
        <dbReference type="PROSITE" id="PS51154"/>
    </source>
</evidence>
<feature type="compositionally biased region" description="Low complexity" evidence="7">
    <location>
        <begin position="298"/>
        <end position="309"/>
    </location>
</feature>
<feature type="compositionally biased region" description="Basic and acidic residues" evidence="7">
    <location>
        <begin position="244"/>
        <end position="276"/>
    </location>
</feature>
<dbReference type="InterPro" id="IPR012317">
    <property type="entry name" value="Poly(ADP-ribose)pol_cat_dom"/>
</dbReference>
<evidence type="ECO:0000256" key="4">
    <source>
        <dbReference type="ARBA" id="ARBA00023027"/>
    </source>
</evidence>
<evidence type="ECO:0000313" key="11">
    <source>
        <dbReference type="EMBL" id="CAF1652606.1"/>
    </source>
</evidence>
<feature type="domain" description="PARP catalytic" evidence="8">
    <location>
        <begin position="1240"/>
        <end position="1442"/>
    </location>
</feature>
<evidence type="ECO:0000256" key="2">
    <source>
        <dbReference type="ARBA" id="ARBA00022676"/>
    </source>
</evidence>
<dbReference type="GO" id="GO:0005634">
    <property type="term" value="C:nucleus"/>
    <property type="evidence" value="ECO:0007669"/>
    <property type="project" value="UniProtKB-SubCell"/>
</dbReference>
<dbReference type="GO" id="GO:1990404">
    <property type="term" value="F:NAD+-protein mono-ADP-ribosyltransferase activity"/>
    <property type="evidence" value="ECO:0007669"/>
    <property type="project" value="TreeGrafter"/>
</dbReference>
<organism evidence="10 13">
    <name type="scientific">Adineta steineri</name>
    <dbReference type="NCBI Taxonomy" id="433720"/>
    <lineage>
        <taxon>Eukaryota</taxon>
        <taxon>Metazoa</taxon>
        <taxon>Spiralia</taxon>
        <taxon>Gnathifera</taxon>
        <taxon>Rotifera</taxon>
        <taxon>Eurotatoria</taxon>
        <taxon>Bdelloidea</taxon>
        <taxon>Adinetida</taxon>
        <taxon>Adinetidae</taxon>
        <taxon>Adineta</taxon>
    </lineage>
</organism>
<evidence type="ECO:0000313" key="12">
    <source>
        <dbReference type="Proteomes" id="UP000663832"/>
    </source>
</evidence>
<keyword evidence="12" id="KW-1185">Reference proteome</keyword>
<dbReference type="PROSITE" id="PS51154">
    <property type="entry name" value="MACRO"/>
    <property type="match status" value="1"/>
</dbReference>
<dbReference type="Pfam" id="PF00644">
    <property type="entry name" value="PARP"/>
    <property type="match status" value="1"/>
</dbReference>
<comment type="caution">
    <text evidence="10">The sequence shown here is derived from an EMBL/GenBank/DDBJ whole genome shotgun (WGS) entry which is preliminary data.</text>
</comment>
<dbReference type="GO" id="GO:0044389">
    <property type="term" value="F:ubiquitin-like protein ligase binding"/>
    <property type="evidence" value="ECO:0007669"/>
    <property type="project" value="TreeGrafter"/>
</dbReference>
<evidence type="ECO:0000256" key="3">
    <source>
        <dbReference type="ARBA" id="ARBA00022679"/>
    </source>
</evidence>
<dbReference type="GO" id="GO:0005737">
    <property type="term" value="C:cytoplasm"/>
    <property type="evidence" value="ECO:0007669"/>
    <property type="project" value="TreeGrafter"/>
</dbReference>
<evidence type="ECO:0000256" key="5">
    <source>
        <dbReference type="ARBA" id="ARBA00023242"/>
    </source>
</evidence>
<dbReference type="PANTHER" id="PTHR14453:SF67">
    <property type="entry name" value="POLY [ADP-RIBOSE] POLYMERASE"/>
    <property type="match status" value="1"/>
</dbReference>
<gene>
    <name evidence="10" type="ORF">BJG266_LOCUS44712</name>
    <name evidence="11" type="ORF">QVE165_LOCUS61687</name>
</gene>
<dbReference type="CDD" id="cd02907">
    <property type="entry name" value="Macro_Af1521_BAL-like"/>
    <property type="match status" value="1"/>
</dbReference>
<dbReference type="SUPFAM" id="SSF56399">
    <property type="entry name" value="ADP-ribosylation"/>
    <property type="match status" value="1"/>
</dbReference>
<feature type="compositionally biased region" description="Polar residues" evidence="7">
    <location>
        <begin position="92"/>
        <end position="104"/>
    </location>
</feature>
<dbReference type="EC" id="2.4.2.-" evidence="6"/>
<keyword evidence="3 6" id="KW-0808">Transferase</keyword>
<feature type="domain" description="Macro" evidence="9">
    <location>
        <begin position="801"/>
        <end position="989"/>
    </location>
</feature>
<dbReference type="Gene3D" id="3.90.228.10">
    <property type="match status" value="1"/>
</dbReference>
<feature type="region of interest" description="Disordered" evidence="7">
    <location>
        <begin position="82"/>
        <end position="106"/>
    </location>
</feature>
<dbReference type="SUPFAM" id="SSF52949">
    <property type="entry name" value="Macro domain-like"/>
    <property type="match status" value="1"/>
</dbReference>
<evidence type="ECO:0000313" key="10">
    <source>
        <dbReference type="EMBL" id="CAF1528054.1"/>
    </source>
</evidence>
<dbReference type="OrthoDB" id="6133115at2759"/>
<name>A0A815VAR8_9BILA</name>
<dbReference type="InterPro" id="IPR052056">
    <property type="entry name" value="Mono-ARTD/PARP"/>
</dbReference>
<dbReference type="SMART" id="SM00506">
    <property type="entry name" value="A1pp"/>
    <property type="match status" value="1"/>
</dbReference>
<dbReference type="Proteomes" id="UP000663832">
    <property type="component" value="Unassembled WGS sequence"/>
</dbReference>
<dbReference type="Pfam" id="PF01661">
    <property type="entry name" value="Macro"/>
    <property type="match status" value="1"/>
</dbReference>
<evidence type="ECO:0000313" key="13">
    <source>
        <dbReference type="Proteomes" id="UP000663877"/>
    </source>
</evidence>
<dbReference type="GO" id="GO:0060335">
    <property type="term" value="P:positive regulation of type II interferon-mediated signaling pathway"/>
    <property type="evidence" value="ECO:0007669"/>
    <property type="project" value="TreeGrafter"/>
</dbReference>
<feature type="region of interest" description="Disordered" evidence="7">
    <location>
        <begin position="207"/>
        <end position="309"/>
    </location>
</feature>
<sequence>MASSNTDHLSPLMSQLTETITFDVSIDVMQNSEFQEFVKKVKDSQHVIIIMNETHEMIIINGRKSSVKTSKVQIQNKIPKLLGIPRKEKGNDPNNDPRSSSGSPVESKLWDTIELSIAENDFLVNFDQKILNTIEKESGINNASMVNGKLKLSGNNVPITKIKSFLEKTLYEKKVSITHGLKQHLELNCKGRLWKDFSKRHHVGTSFEDPRLHKKNNGNNSKIKNSRFGRVRLQDDQPMQNTIRDLRNMTMNDHHENTSKRDSNDLGQGNRRERYNAKNTEYEGATNQEEDNDDDKNSQISDSDMSLSSHFSTDTFNMDNFHDRAEQRVEITLCSDSEVSLSNAIVELQSYSFCIESWTLTEEEVRFILKQQQHGKPMKNYMPIEVKSKEITLYLLHSAKNPFIHMFIHYTRGMWNVRVSGFKSDVHNAVLKIKNYFNDVVQTEVQIPISNTMAFFLKKKASSDIDRLQNIHNIKIIRFSPSQHARNTDGYDNDNCCLKLIGPVARINLAQTEVQNYLENLSEQEQDFSCDSWDISNSISQNILKLLTKIRDSDDYEAVGFVKFYNSSIERSQTTPKVTITLVALNEEIADDIIQQCKDFIEGYIVWKPSLAEYRILHNILLVQKRPNIFQLQQEWDTKIQLDNTTNIIVIPARSRIIADEIQETLQNLAVGNLNRIARVSVTIPIQLNMRRFVYQAIAPILEEAKRQKVFLGSKNPLGLTLHGRSEAINSVQDKINNVIIDIKQKLVTNRFKLPFPESELLRVNSYEIPRRIERETNTVIRDVKIDMKSNSNDHNDDINLILTCVGNSRGQTILVKKGDITKVKDVDAIVNAANGPLEHAGGVDKAISDAAGPALDQECKELIAKNRNLPIPTGTAVKTTAGYLPYKAVIHAIGPRYADGDQQKCSLLFSSVLSSLRLAEQEGYNSVALPAISGATYGFPLQECTDIIIRAIKQFFADFPQSNLRKVILLDIDDAACSSFAREVTNYRTNTDANNDDDITYCNLPPLTARWCWLDDNGEKNYDDDHMRQIEDALQQHLQTSVPSTLILDCDNLKTGNIIRYSIHFLPNLSQVLTINPSALDNRFVCGYQKREDTRFPRNIIRYPLPVQPQTTSVAYKPKPLDKYHLNVQSREDEWDIIGITNEEVIQAEKAIKKAIESATISEPFSINLSEDIDAHKTAINNIAIQQYIKVDFRQDSTGNLSLILNGLQQNVLQAKLQISLYVQDILRMEVDKDNELNIPNEWGEQEEQCKLVELPKNHPDFIRIENRMKETISNVKIDKIERVQNLRLWNHYAFRRRTLRQELSNKPNLQIEMELFHGTRATLPSEIYNGECGFDLSYCTSGLWGLGTYFAMNASYSCQSYSYGLTGGKRQVFLAQVLTGDVFDYKDKNDPTLRRAPKKNERISGGKRYDSVLGETGGSKVYIVFENRVAYPTFLITFTQ</sequence>
<accession>A0A815VAR8</accession>
<reference evidence="10" key="1">
    <citation type="submission" date="2021-02" db="EMBL/GenBank/DDBJ databases">
        <authorList>
            <person name="Nowell W R."/>
        </authorList>
    </citation>
    <scope>NUCLEOTIDE SEQUENCE</scope>
</reference>
<dbReference type="GO" id="GO:0003714">
    <property type="term" value="F:transcription corepressor activity"/>
    <property type="evidence" value="ECO:0007669"/>
    <property type="project" value="TreeGrafter"/>
</dbReference>
<evidence type="ECO:0000259" key="8">
    <source>
        <dbReference type="PROSITE" id="PS51059"/>
    </source>
</evidence>
<dbReference type="GO" id="GO:0070212">
    <property type="term" value="P:protein poly-ADP-ribosylation"/>
    <property type="evidence" value="ECO:0007669"/>
    <property type="project" value="TreeGrafter"/>
</dbReference>
<dbReference type="EMBL" id="CAJNOM010004106">
    <property type="protein sequence ID" value="CAF1652606.1"/>
    <property type="molecule type" value="Genomic_DNA"/>
</dbReference>
<proteinExistence type="predicted"/>